<evidence type="ECO:0000313" key="3">
    <source>
        <dbReference type="EMBL" id="NEZ55102.1"/>
    </source>
</evidence>
<keyword evidence="1" id="KW-1133">Transmembrane helix</keyword>
<gene>
    <name evidence="3" type="ORF">DXZ20_05300</name>
</gene>
<keyword evidence="4" id="KW-1185">Reference proteome</keyword>
<evidence type="ECO:0000313" key="4">
    <source>
        <dbReference type="Proteomes" id="UP000481033"/>
    </source>
</evidence>
<dbReference type="GO" id="GO:0005886">
    <property type="term" value="C:plasma membrane"/>
    <property type="evidence" value="ECO:0007669"/>
    <property type="project" value="TreeGrafter"/>
</dbReference>
<dbReference type="Proteomes" id="UP000481033">
    <property type="component" value="Unassembled WGS sequence"/>
</dbReference>
<dbReference type="GO" id="GO:0006974">
    <property type="term" value="P:DNA damage response"/>
    <property type="evidence" value="ECO:0007669"/>
    <property type="project" value="TreeGrafter"/>
</dbReference>
<feature type="transmembrane region" description="Helical" evidence="1">
    <location>
        <begin position="21"/>
        <end position="41"/>
    </location>
</feature>
<comment type="caution">
    <text evidence="3">The sequence shown here is derived from an EMBL/GenBank/DDBJ whole genome shotgun (WGS) entry which is preliminary data.</text>
</comment>
<sequence length="97" mass="10885">MTTTKKFNTPNSHTTAWIAQTWLSFVVSISATAIGIIYLPADVWLKGYLGMGLLFSVGSTVSLSKTIRDQEEAKRMLSRIDEAKLERLLADYDPFKQ</sequence>
<dbReference type="AlphaFoldDB" id="A0A6M0RH90"/>
<dbReference type="InterPro" id="IPR038972">
    <property type="entry name" value="YiaA-like"/>
</dbReference>
<name>A0A6M0RH90_9CYAN</name>
<protein>
    <recommendedName>
        <fullName evidence="2">YiaAB two helix domain-containing protein</fullName>
    </recommendedName>
</protein>
<keyword evidence="1" id="KW-0812">Transmembrane</keyword>
<dbReference type="RefSeq" id="WP_163662211.1">
    <property type="nucleotide sequence ID" value="NZ_QXHD01000004.1"/>
</dbReference>
<dbReference type="PANTHER" id="PTHR37290">
    <property type="entry name" value="INNER MEMBRANE PROTEIN YIAA-RELATED"/>
    <property type="match status" value="1"/>
</dbReference>
<dbReference type="PANTHER" id="PTHR37290:SF1">
    <property type="entry name" value="INNER MEMBRANE PROTEIN YIAA"/>
    <property type="match status" value="1"/>
</dbReference>
<evidence type="ECO:0000256" key="1">
    <source>
        <dbReference type="SAM" id="Phobius"/>
    </source>
</evidence>
<dbReference type="InterPro" id="IPR008024">
    <property type="entry name" value="YiaAB"/>
</dbReference>
<reference evidence="3 4" key="1">
    <citation type="journal article" date="2020" name="Microb. Ecol.">
        <title>Ecogenomics of the Marine Benthic Filamentous Cyanobacterium Adonisia.</title>
        <authorList>
            <person name="Walter J.M."/>
            <person name="Coutinho F.H."/>
            <person name="Leomil L."/>
            <person name="Hargreaves P.I."/>
            <person name="Campeao M.E."/>
            <person name="Vieira V.V."/>
            <person name="Silva B.S."/>
            <person name="Fistarol G.O."/>
            <person name="Salomon P.S."/>
            <person name="Sawabe T."/>
            <person name="Mino S."/>
            <person name="Hosokawa M."/>
            <person name="Miyashita H."/>
            <person name="Maruyama F."/>
            <person name="van Verk M.C."/>
            <person name="Dutilh B.E."/>
            <person name="Thompson C.C."/>
            <person name="Thompson F.L."/>
        </authorList>
    </citation>
    <scope>NUCLEOTIDE SEQUENCE [LARGE SCALE GENOMIC DNA]</scope>
    <source>
        <strain evidence="3 4">CCMR0081</strain>
    </source>
</reference>
<dbReference type="Pfam" id="PF05360">
    <property type="entry name" value="YiaAB"/>
    <property type="match status" value="1"/>
</dbReference>
<accession>A0A6M0RH90</accession>
<organism evidence="3 4">
    <name type="scientific">Adonisia turfae CCMR0081</name>
    <dbReference type="NCBI Taxonomy" id="2292702"/>
    <lineage>
        <taxon>Bacteria</taxon>
        <taxon>Bacillati</taxon>
        <taxon>Cyanobacteriota</taxon>
        <taxon>Adonisia</taxon>
        <taxon>Adonisia turfae</taxon>
    </lineage>
</organism>
<feature type="domain" description="YiaAB two helix" evidence="2">
    <location>
        <begin position="17"/>
        <end position="69"/>
    </location>
</feature>
<dbReference type="EMBL" id="QXHD01000004">
    <property type="protein sequence ID" value="NEZ55102.1"/>
    <property type="molecule type" value="Genomic_DNA"/>
</dbReference>
<evidence type="ECO:0000259" key="2">
    <source>
        <dbReference type="Pfam" id="PF05360"/>
    </source>
</evidence>
<proteinExistence type="predicted"/>
<keyword evidence="1" id="KW-0472">Membrane</keyword>